<name>A0A0F9TZX7_9ZZZZ</name>
<dbReference type="AlphaFoldDB" id="A0A0F9TZX7"/>
<organism evidence="4">
    <name type="scientific">marine sediment metagenome</name>
    <dbReference type="NCBI Taxonomy" id="412755"/>
    <lineage>
        <taxon>unclassified sequences</taxon>
        <taxon>metagenomes</taxon>
        <taxon>ecological metagenomes</taxon>
    </lineage>
</organism>
<dbReference type="GO" id="GO:0050821">
    <property type="term" value="P:protein stabilization"/>
    <property type="evidence" value="ECO:0007669"/>
    <property type="project" value="TreeGrafter"/>
</dbReference>
<dbReference type="SMART" id="SM00935">
    <property type="entry name" value="OmpH"/>
    <property type="match status" value="1"/>
</dbReference>
<feature type="coiled-coil region" evidence="3">
    <location>
        <begin position="97"/>
        <end position="131"/>
    </location>
</feature>
<keyword evidence="3" id="KW-0175">Coiled coil</keyword>
<reference evidence="4" key="1">
    <citation type="journal article" date="2015" name="Nature">
        <title>Complex archaea that bridge the gap between prokaryotes and eukaryotes.</title>
        <authorList>
            <person name="Spang A."/>
            <person name="Saw J.H."/>
            <person name="Jorgensen S.L."/>
            <person name="Zaremba-Niedzwiedzka K."/>
            <person name="Martijn J."/>
            <person name="Lind A.E."/>
            <person name="van Eijk R."/>
            <person name="Schleper C."/>
            <person name="Guy L."/>
            <person name="Ettema T.J."/>
        </authorList>
    </citation>
    <scope>NUCLEOTIDE SEQUENCE</scope>
</reference>
<keyword evidence="2" id="KW-0732">Signal</keyword>
<comment type="similarity">
    <text evidence="1">Belongs to the Skp family.</text>
</comment>
<dbReference type="PANTHER" id="PTHR35089:SF1">
    <property type="entry name" value="CHAPERONE PROTEIN SKP"/>
    <property type="match status" value="1"/>
</dbReference>
<sequence length="223" mass="24632">MLKRVLVSALVAGAMVFAGCGDKSDGGASSSGRVAVVDLNKILEDIGQRARIEEASQVRQRNLELSVRVLEQNAQAKLISLVEEVGERPKMAGYEPTDAEKKRIDEWVAKMQNLERARLDAGNKIRQAFNQQRQANQQVIRAEITEMRDRISPLAQRIARERGLDIVIDKSSVLAHDSAIDITVAVFEEVNELLKAGEFPTVTVPELLQVVRQPTTDPAPETP</sequence>
<comment type="caution">
    <text evidence="4">The sequence shown here is derived from an EMBL/GenBank/DDBJ whole genome shotgun (WGS) entry which is preliminary data.</text>
</comment>
<evidence type="ECO:0000256" key="2">
    <source>
        <dbReference type="ARBA" id="ARBA00022729"/>
    </source>
</evidence>
<dbReference type="InterPro" id="IPR005632">
    <property type="entry name" value="Chaperone_Skp"/>
</dbReference>
<dbReference type="Pfam" id="PF03938">
    <property type="entry name" value="OmpH"/>
    <property type="match status" value="1"/>
</dbReference>
<dbReference type="GO" id="GO:0005829">
    <property type="term" value="C:cytosol"/>
    <property type="evidence" value="ECO:0007669"/>
    <property type="project" value="TreeGrafter"/>
</dbReference>
<evidence type="ECO:0000256" key="1">
    <source>
        <dbReference type="ARBA" id="ARBA00009091"/>
    </source>
</evidence>
<dbReference type="Gene3D" id="3.30.910.20">
    <property type="entry name" value="Skp domain"/>
    <property type="match status" value="1"/>
</dbReference>
<accession>A0A0F9TZX7</accession>
<dbReference type="PANTHER" id="PTHR35089">
    <property type="entry name" value="CHAPERONE PROTEIN SKP"/>
    <property type="match status" value="1"/>
</dbReference>
<gene>
    <name evidence="4" type="ORF">LCGC14_0285030</name>
</gene>
<evidence type="ECO:0000313" key="4">
    <source>
        <dbReference type="EMBL" id="KKN84839.1"/>
    </source>
</evidence>
<evidence type="ECO:0000256" key="3">
    <source>
        <dbReference type="SAM" id="Coils"/>
    </source>
</evidence>
<evidence type="ECO:0008006" key="5">
    <source>
        <dbReference type="Google" id="ProtNLM"/>
    </source>
</evidence>
<dbReference type="GO" id="GO:0051082">
    <property type="term" value="F:unfolded protein binding"/>
    <property type="evidence" value="ECO:0007669"/>
    <property type="project" value="InterPro"/>
</dbReference>
<dbReference type="InterPro" id="IPR024930">
    <property type="entry name" value="Skp_dom_sf"/>
</dbReference>
<protein>
    <recommendedName>
        <fullName evidence="5">Outer membrane chaperone Skp (OmpH)</fullName>
    </recommendedName>
</protein>
<dbReference type="SUPFAM" id="SSF111384">
    <property type="entry name" value="OmpH-like"/>
    <property type="match status" value="1"/>
</dbReference>
<proteinExistence type="inferred from homology"/>
<dbReference type="EMBL" id="LAZR01000166">
    <property type="protein sequence ID" value="KKN84839.1"/>
    <property type="molecule type" value="Genomic_DNA"/>
</dbReference>
<dbReference type="PROSITE" id="PS51257">
    <property type="entry name" value="PROKAR_LIPOPROTEIN"/>
    <property type="match status" value="1"/>
</dbReference>